<evidence type="ECO:0000313" key="5">
    <source>
        <dbReference type="EMBL" id="MCB8877693.1"/>
    </source>
</evidence>
<dbReference type="Gene3D" id="3.40.50.2300">
    <property type="match status" value="2"/>
</dbReference>
<dbReference type="InterPro" id="IPR028082">
    <property type="entry name" value="Peripla_BP_I"/>
</dbReference>
<feature type="domain" description="Periplasmic binding protein" evidence="4">
    <location>
        <begin position="45"/>
        <end position="305"/>
    </location>
</feature>
<proteinExistence type="inferred from homology"/>
<dbReference type="Proteomes" id="UP000708298">
    <property type="component" value="Unassembled WGS sequence"/>
</dbReference>
<accession>A0A963YV85</accession>
<dbReference type="RefSeq" id="WP_227323340.1">
    <property type="nucleotide sequence ID" value="NZ_JAESVB010000016.1"/>
</dbReference>
<dbReference type="Pfam" id="PF13407">
    <property type="entry name" value="Peripla_BP_4"/>
    <property type="match status" value="1"/>
</dbReference>
<comment type="subcellular location">
    <subcellularLocation>
        <location evidence="1">Cell envelope</location>
    </subcellularLocation>
</comment>
<organism evidence="5 6">
    <name type="scientific">Acidisoma silvae</name>
    <dbReference type="NCBI Taxonomy" id="2802396"/>
    <lineage>
        <taxon>Bacteria</taxon>
        <taxon>Pseudomonadati</taxon>
        <taxon>Pseudomonadota</taxon>
        <taxon>Alphaproteobacteria</taxon>
        <taxon>Acetobacterales</taxon>
        <taxon>Acidocellaceae</taxon>
        <taxon>Acidisoma</taxon>
    </lineage>
</organism>
<evidence type="ECO:0000256" key="1">
    <source>
        <dbReference type="ARBA" id="ARBA00004196"/>
    </source>
</evidence>
<reference evidence="5" key="2">
    <citation type="submission" date="2021-01" db="EMBL/GenBank/DDBJ databases">
        <authorList>
            <person name="Mieszkin S."/>
            <person name="Pouder E."/>
            <person name="Alain K."/>
        </authorList>
    </citation>
    <scope>NUCLEOTIDE SEQUENCE</scope>
    <source>
        <strain evidence="5">HW T2.11</strain>
    </source>
</reference>
<dbReference type="SUPFAM" id="SSF53822">
    <property type="entry name" value="Periplasmic binding protein-like I"/>
    <property type="match status" value="1"/>
</dbReference>
<evidence type="ECO:0000256" key="3">
    <source>
        <dbReference type="ARBA" id="ARBA00022729"/>
    </source>
</evidence>
<dbReference type="PANTHER" id="PTHR46847:SF1">
    <property type="entry name" value="D-ALLOSE-BINDING PERIPLASMIC PROTEIN-RELATED"/>
    <property type="match status" value="1"/>
</dbReference>
<sequence length="368" mass="39645">MSAGTIVSSSLMPKRRDLLKVVAAGGAAAFAGAARPAAAAAPVLGFSNKSLDFYFFRILQEAAKRAAAAQGWGFQAVNANFDNTTQIQQWDSLLLTRPIAMLGDTVDSQAMVSAVKKANAAKIPVGLVDSLATGGNVAISVAFDNYQGGVMAANTVIDLLKKKYNGQAKGIVLNCYGALASDAWRARKLGWDATFKNYPDINMLDRPTDGLLKNMLSVTVDTLSQYPNLDAIHAPSDTPSRGVVTALKQRHLWHKIGDPKHVIFVTIDGEPIGLQWIKEGYMDADISQDPIAYSEIAVEMLAKYSVKGQAVPLGKYTNKKYYWESGDIVQGDTGPRLIIPPFVMNATNASDPRMWGNVASNTWGIAYQ</sequence>
<dbReference type="EMBL" id="JAESVB010000016">
    <property type="protein sequence ID" value="MCB8877693.1"/>
    <property type="molecule type" value="Genomic_DNA"/>
</dbReference>
<dbReference type="GO" id="GO:0030246">
    <property type="term" value="F:carbohydrate binding"/>
    <property type="evidence" value="ECO:0007669"/>
    <property type="project" value="UniProtKB-ARBA"/>
</dbReference>
<dbReference type="InterPro" id="IPR006311">
    <property type="entry name" value="TAT_signal"/>
</dbReference>
<evidence type="ECO:0000259" key="4">
    <source>
        <dbReference type="Pfam" id="PF13407"/>
    </source>
</evidence>
<dbReference type="PROSITE" id="PS51318">
    <property type="entry name" value="TAT"/>
    <property type="match status" value="1"/>
</dbReference>
<keyword evidence="3" id="KW-0732">Signal</keyword>
<comment type="caution">
    <text evidence="5">The sequence shown here is derived from an EMBL/GenBank/DDBJ whole genome shotgun (WGS) entry which is preliminary data.</text>
</comment>
<name>A0A963YV85_9PROT</name>
<dbReference type="AlphaFoldDB" id="A0A963YV85"/>
<reference evidence="5" key="1">
    <citation type="journal article" date="2021" name="Microorganisms">
        <title>Acidisoma silvae sp. nov. and Acidisomacellulosilytica sp. nov., Two Acidophilic Bacteria Isolated from Decaying Wood, Hydrolyzing Cellulose and Producing Poly-3-hydroxybutyrate.</title>
        <authorList>
            <person name="Mieszkin S."/>
            <person name="Pouder E."/>
            <person name="Uroz S."/>
            <person name="Simon-Colin C."/>
            <person name="Alain K."/>
        </authorList>
    </citation>
    <scope>NUCLEOTIDE SEQUENCE</scope>
    <source>
        <strain evidence="5">HW T2.11</strain>
    </source>
</reference>
<dbReference type="InterPro" id="IPR025997">
    <property type="entry name" value="SBP_2_dom"/>
</dbReference>
<dbReference type="PANTHER" id="PTHR46847">
    <property type="entry name" value="D-ALLOSE-BINDING PERIPLASMIC PROTEIN-RELATED"/>
    <property type="match status" value="1"/>
</dbReference>
<keyword evidence="6" id="KW-1185">Reference proteome</keyword>
<evidence type="ECO:0000256" key="2">
    <source>
        <dbReference type="ARBA" id="ARBA00007639"/>
    </source>
</evidence>
<dbReference type="CDD" id="cd01536">
    <property type="entry name" value="PBP1_ABC_sugar_binding-like"/>
    <property type="match status" value="1"/>
</dbReference>
<comment type="similarity">
    <text evidence="2">Belongs to the bacterial solute-binding protein 2 family.</text>
</comment>
<evidence type="ECO:0000313" key="6">
    <source>
        <dbReference type="Proteomes" id="UP000708298"/>
    </source>
</evidence>
<protein>
    <submittedName>
        <fullName evidence="5">Sugar ABC transporter substrate-binding protein</fullName>
    </submittedName>
</protein>
<gene>
    <name evidence="5" type="ORF">ASILVAE211_21040</name>
</gene>
<dbReference type="GO" id="GO:0030313">
    <property type="term" value="C:cell envelope"/>
    <property type="evidence" value="ECO:0007669"/>
    <property type="project" value="UniProtKB-SubCell"/>
</dbReference>